<gene>
    <name evidence="2" type="ORF">OUZ56_005558</name>
</gene>
<feature type="transmembrane region" description="Helical" evidence="1">
    <location>
        <begin position="12"/>
        <end position="34"/>
    </location>
</feature>
<organism evidence="2 3">
    <name type="scientific">Daphnia magna</name>
    <dbReference type="NCBI Taxonomy" id="35525"/>
    <lineage>
        <taxon>Eukaryota</taxon>
        <taxon>Metazoa</taxon>
        <taxon>Ecdysozoa</taxon>
        <taxon>Arthropoda</taxon>
        <taxon>Crustacea</taxon>
        <taxon>Branchiopoda</taxon>
        <taxon>Diplostraca</taxon>
        <taxon>Cladocera</taxon>
        <taxon>Anomopoda</taxon>
        <taxon>Daphniidae</taxon>
        <taxon>Daphnia</taxon>
    </lineage>
</organism>
<keyword evidence="3" id="KW-1185">Reference proteome</keyword>
<evidence type="ECO:0000313" key="2">
    <source>
        <dbReference type="EMBL" id="KAK4003806.1"/>
    </source>
</evidence>
<evidence type="ECO:0000256" key="1">
    <source>
        <dbReference type="SAM" id="Phobius"/>
    </source>
</evidence>
<proteinExistence type="predicted"/>
<reference evidence="2 3" key="1">
    <citation type="journal article" date="2023" name="Nucleic Acids Res.">
        <title>The hologenome of Daphnia magna reveals possible DNA methylation and microbiome-mediated evolution of the host genome.</title>
        <authorList>
            <person name="Chaturvedi A."/>
            <person name="Li X."/>
            <person name="Dhandapani V."/>
            <person name="Marshall H."/>
            <person name="Kissane S."/>
            <person name="Cuenca-Cambronero M."/>
            <person name="Asole G."/>
            <person name="Calvet F."/>
            <person name="Ruiz-Romero M."/>
            <person name="Marangio P."/>
            <person name="Guigo R."/>
            <person name="Rago D."/>
            <person name="Mirbahai L."/>
            <person name="Eastwood N."/>
            <person name="Colbourne J.K."/>
            <person name="Zhou J."/>
            <person name="Mallon E."/>
            <person name="Orsini L."/>
        </authorList>
    </citation>
    <scope>NUCLEOTIDE SEQUENCE [LARGE SCALE GENOMIC DNA]</scope>
    <source>
        <strain evidence="2">LRV0_1</strain>
    </source>
</reference>
<sequence length="79" mass="8832">MGSNECLLFRTLCFGIIEFFIQPMLIGFLTLSHIDSDSLSYSGYVDVVEAAFAFSYTSELKNFHVVFIGSIKVIPTLLN</sequence>
<keyword evidence="1" id="KW-0472">Membrane</keyword>
<protein>
    <submittedName>
        <fullName evidence="2">Uncharacterized protein</fullName>
    </submittedName>
</protein>
<keyword evidence="1" id="KW-1133">Transmembrane helix</keyword>
<comment type="caution">
    <text evidence="2">The sequence shown here is derived from an EMBL/GenBank/DDBJ whole genome shotgun (WGS) entry which is preliminary data.</text>
</comment>
<name>A0ABQ9YTB4_9CRUS</name>
<dbReference type="Proteomes" id="UP001234178">
    <property type="component" value="Unassembled WGS sequence"/>
</dbReference>
<accession>A0ABQ9YTB4</accession>
<evidence type="ECO:0000313" key="3">
    <source>
        <dbReference type="Proteomes" id="UP001234178"/>
    </source>
</evidence>
<keyword evidence="1" id="KW-0812">Transmembrane</keyword>
<dbReference type="EMBL" id="JAOYFB010000001">
    <property type="protein sequence ID" value="KAK4003806.1"/>
    <property type="molecule type" value="Genomic_DNA"/>
</dbReference>